<dbReference type="SUPFAM" id="SSF81342">
    <property type="entry name" value="Transmembrane di-heme cytochromes"/>
    <property type="match status" value="1"/>
</dbReference>
<dbReference type="RefSeq" id="WP_007694981.1">
    <property type="nucleotide sequence ID" value="NZ_AJRK01000353.1"/>
</dbReference>
<evidence type="ECO:0000256" key="1">
    <source>
        <dbReference type="ARBA" id="ARBA00004141"/>
    </source>
</evidence>
<evidence type="ECO:0000256" key="11">
    <source>
        <dbReference type="SAM" id="Phobius"/>
    </source>
</evidence>
<sequence>MAHPDPQEAETDERYSHSRIYQWFDSRLDLDDELLGKAFPEDRYGSFLLGEVSLFCFVILAVTGTVLGLLYVPAAQNVQYVGQVSDYAGTSVPQAFSSVLHITYDVRLGMYVRMLHHWASYVFVAAIGIHAMRIFFSGAYRNPREINWVIGTSLLAIAMIEGFLGYALPYDNFSQTATGIGFQLTQSIPFIGTWVTNLVFGGNWPANASTIIPRMFFYHVFLLPAVIAGLIAAHLGILVRQKHTEQQGTRKDLPDTKNAPDYDDESVVVGIPFAPNQMAVTIIVGLFTVGIVSFLAGLFPIQRIAIAGPASPFETPLQPAPAWFFMWTYGALKLAISALGSYGTFVFGVLIPGLVVGAMFLWPFVDRSEEPRHFTANPLDRPLPTAVGIASIAFVLMLSIAGMNEIVAESIGIPATELKLPLQVLSVAVPVVYGLIVYVMLRRRVRRKDSKRSASRSKMDSAGRMPDDD</sequence>
<dbReference type="GO" id="GO:0046872">
    <property type="term" value="F:metal ion binding"/>
    <property type="evidence" value="ECO:0007669"/>
    <property type="project" value="UniProtKB-KW"/>
</dbReference>
<feature type="domain" description="Cytochrome b/b6 C-terminal region profile" evidence="13">
    <location>
        <begin position="260"/>
        <end position="443"/>
    </location>
</feature>
<evidence type="ECO:0000259" key="12">
    <source>
        <dbReference type="PROSITE" id="PS51002"/>
    </source>
</evidence>
<dbReference type="InterPro" id="IPR036150">
    <property type="entry name" value="Cyt_b/b6_C_sf"/>
</dbReference>
<dbReference type="GO" id="GO:0009055">
    <property type="term" value="F:electron transfer activity"/>
    <property type="evidence" value="ECO:0007669"/>
    <property type="project" value="InterPro"/>
</dbReference>
<keyword evidence="7 11" id="KW-1133">Transmembrane helix</keyword>
<feature type="transmembrane region" description="Helical" evidence="11">
    <location>
        <begin position="216"/>
        <end position="239"/>
    </location>
</feature>
<accession>M0LWI4</accession>
<dbReference type="SUPFAM" id="SSF81648">
    <property type="entry name" value="a domain/subunit of cytochrome bc1 complex (Ubiquinol-cytochrome c reductase)"/>
    <property type="match status" value="1"/>
</dbReference>
<dbReference type="PANTHER" id="PTHR19271:SF16">
    <property type="entry name" value="CYTOCHROME B"/>
    <property type="match status" value="1"/>
</dbReference>
<evidence type="ECO:0000256" key="3">
    <source>
        <dbReference type="ARBA" id="ARBA00022617"/>
    </source>
</evidence>
<keyword evidence="8" id="KW-0408">Iron</keyword>
<keyword evidence="4 11" id="KW-0812">Transmembrane</keyword>
<feature type="transmembrane region" description="Helical" evidence="11">
    <location>
        <begin position="47"/>
        <end position="72"/>
    </location>
</feature>
<keyword evidence="15" id="KW-1185">Reference proteome</keyword>
<dbReference type="InterPro" id="IPR005797">
    <property type="entry name" value="Cyt_b/b6_N"/>
</dbReference>
<evidence type="ECO:0000313" key="14">
    <source>
        <dbReference type="EMBL" id="EMA36724.1"/>
    </source>
</evidence>
<evidence type="ECO:0000256" key="8">
    <source>
        <dbReference type="ARBA" id="ARBA00023004"/>
    </source>
</evidence>
<dbReference type="PROSITE" id="PS51002">
    <property type="entry name" value="CYTB_NTER"/>
    <property type="match status" value="1"/>
</dbReference>
<dbReference type="InterPro" id="IPR016174">
    <property type="entry name" value="Di-haem_cyt_TM"/>
</dbReference>
<dbReference type="eggNOG" id="arCOG01721">
    <property type="taxonomic scope" value="Archaea"/>
</dbReference>
<proteinExistence type="predicted"/>
<comment type="subcellular location">
    <subcellularLocation>
        <location evidence="1">Membrane</location>
        <topology evidence="1">Multi-pass membrane protein</topology>
    </subcellularLocation>
</comment>
<feature type="region of interest" description="Disordered" evidence="10">
    <location>
        <begin position="449"/>
        <end position="469"/>
    </location>
</feature>
<dbReference type="AlphaFoldDB" id="M0LWI4"/>
<dbReference type="PROSITE" id="PS51003">
    <property type="entry name" value="CYTB_CTER"/>
    <property type="match status" value="1"/>
</dbReference>
<keyword evidence="5" id="KW-0479">Metal-binding</keyword>
<feature type="transmembrane region" description="Helical" evidence="11">
    <location>
        <begin position="386"/>
        <end position="408"/>
    </location>
</feature>
<dbReference type="Proteomes" id="UP000011566">
    <property type="component" value="Unassembled WGS sequence"/>
</dbReference>
<dbReference type="PATRIC" id="fig|1132509.6.peg.3270"/>
<keyword evidence="2" id="KW-0813">Transport</keyword>
<keyword evidence="9 11" id="KW-0472">Membrane</keyword>
<feature type="transmembrane region" description="Helical" evidence="11">
    <location>
        <begin position="278"/>
        <end position="299"/>
    </location>
</feature>
<feature type="transmembrane region" description="Helical" evidence="11">
    <location>
        <begin position="180"/>
        <end position="204"/>
    </location>
</feature>
<evidence type="ECO:0000256" key="4">
    <source>
        <dbReference type="ARBA" id="ARBA00022692"/>
    </source>
</evidence>
<feature type="transmembrane region" description="Helical" evidence="11">
    <location>
        <begin position="420"/>
        <end position="441"/>
    </location>
</feature>
<evidence type="ECO:0000313" key="15">
    <source>
        <dbReference type="Proteomes" id="UP000011566"/>
    </source>
</evidence>
<evidence type="ECO:0000256" key="2">
    <source>
        <dbReference type="ARBA" id="ARBA00022448"/>
    </source>
</evidence>
<protein>
    <submittedName>
        <fullName evidence="14">Cytochrome B6</fullName>
    </submittedName>
</protein>
<dbReference type="GO" id="GO:0016491">
    <property type="term" value="F:oxidoreductase activity"/>
    <property type="evidence" value="ECO:0007669"/>
    <property type="project" value="InterPro"/>
</dbReference>
<feature type="domain" description="Cytochrome b/b6 N-terminal region profile" evidence="12">
    <location>
        <begin position="20"/>
        <end position="247"/>
    </location>
</feature>
<gene>
    <name evidence="14" type="ORF">C447_13994</name>
</gene>
<dbReference type="EMBL" id="AOMB01000040">
    <property type="protein sequence ID" value="EMA36724.1"/>
    <property type="molecule type" value="Genomic_DNA"/>
</dbReference>
<feature type="transmembrane region" description="Helical" evidence="11">
    <location>
        <begin position="118"/>
        <end position="136"/>
    </location>
</feature>
<evidence type="ECO:0000256" key="10">
    <source>
        <dbReference type="SAM" id="MobiDB-lite"/>
    </source>
</evidence>
<keyword evidence="3" id="KW-0349">Heme</keyword>
<feature type="transmembrane region" description="Helical" evidence="11">
    <location>
        <begin position="320"/>
        <end position="339"/>
    </location>
</feature>
<organism evidence="14 15">
    <name type="scientific">Halococcus hamelinensis 100A6</name>
    <dbReference type="NCBI Taxonomy" id="1132509"/>
    <lineage>
        <taxon>Archaea</taxon>
        <taxon>Methanobacteriati</taxon>
        <taxon>Methanobacteriota</taxon>
        <taxon>Stenosarchaea group</taxon>
        <taxon>Halobacteria</taxon>
        <taxon>Halobacteriales</taxon>
        <taxon>Halococcaceae</taxon>
        <taxon>Halococcus</taxon>
    </lineage>
</organism>
<feature type="transmembrane region" description="Helical" evidence="11">
    <location>
        <begin position="345"/>
        <end position="365"/>
    </location>
</feature>
<comment type="caution">
    <text evidence="14">The sequence shown here is derived from an EMBL/GenBank/DDBJ whole genome shotgun (WGS) entry which is preliminary data.</text>
</comment>
<dbReference type="Pfam" id="PF13631">
    <property type="entry name" value="Cytochrom_B_N_2"/>
    <property type="match status" value="1"/>
</dbReference>
<name>M0LWI4_9EURY</name>
<feature type="transmembrane region" description="Helical" evidence="11">
    <location>
        <begin position="148"/>
        <end position="168"/>
    </location>
</feature>
<reference evidence="14 15" key="1">
    <citation type="journal article" date="2014" name="PLoS Genet.">
        <title>Phylogenetically driven sequencing of extremely halophilic archaea reveals strategies for static and dynamic osmo-response.</title>
        <authorList>
            <person name="Becker E.A."/>
            <person name="Seitzer P.M."/>
            <person name="Tritt A."/>
            <person name="Larsen D."/>
            <person name="Krusor M."/>
            <person name="Yao A.I."/>
            <person name="Wu D."/>
            <person name="Madern D."/>
            <person name="Eisen J.A."/>
            <person name="Darling A.E."/>
            <person name="Facciotti M.T."/>
        </authorList>
    </citation>
    <scope>NUCLEOTIDE SEQUENCE [LARGE SCALE GENOMIC DNA]</scope>
    <source>
        <strain evidence="14 15">100A6</strain>
    </source>
</reference>
<dbReference type="PANTHER" id="PTHR19271">
    <property type="entry name" value="CYTOCHROME B"/>
    <property type="match status" value="1"/>
</dbReference>
<evidence type="ECO:0000256" key="5">
    <source>
        <dbReference type="ARBA" id="ARBA00022723"/>
    </source>
</evidence>
<keyword evidence="6" id="KW-0249">Electron transport</keyword>
<evidence type="ECO:0000256" key="7">
    <source>
        <dbReference type="ARBA" id="ARBA00022989"/>
    </source>
</evidence>
<dbReference type="GO" id="GO:0022904">
    <property type="term" value="P:respiratory electron transport chain"/>
    <property type="evidence" value="ECO:0007669"/>
    <property type="project" value="InterPro"/>
</dbReference>
<dbReference type="Gene3D" id="1.20.810.10">
    <property type="entry name" value="Cytochrome Bc1 Complex, Chain C"/>
    <property type="match status" value="1"/>
</dbReference>
<evidence type="ECO:0000259" key="13">
    <source>
        <dbReference type="PROSITE" id="PS51003"/>
    </source>
</evidence>
<evidence type="ECO:0000256" key="9">
    <source>
        <dbReference type="ARBA" id="ARBA00023136"/>
    </source>
</evidence>
<dbReference type="Pfam" id="PF00032">
    <property type="entry name" value="Cytochrom_B_C"/>
    <property type="match status" value="1"/>
</dbReference>
<dbReference type="InterPro" id="IPR005798">
    <property type="entry name" value="Cyt_b/b6_C"/>
</dbReference>
<evidence type="ECO:0000256" key="6">
    <source>
        <dbReference type="ARBA" id="ARBA00022982"/>
    </source>
</evidence>
<dbReference type="OrthoDB" id="55795at2157"/>
<dbReference type="InterPro" id="IPR027387">
    <property type="entry name" value="Cytb/b6-like_sf"/>
</dbReference>
<dbReference type="GO" id="GO:0016020">
    <property type="term" value="C:membrane"/>
    <property type="evidence" value="ECO:0007669"/>
    <property type="project" value="UniProtKB-SubCell"/>
</dbReference>